<evidence type="ECO:0000256" key="10">
    <source>
        <dbReference type="PROSITE-ProRule" id="PRU01360"/>
    </source>
</evidence>
<feature type="domain" description="TonB-dependent receptor-like beta-barrel" evidence="13">
    <location>
        <begin position="206"/>
        <end position="626"/>
    </location>
</feature>
<dbReference type="Gene3D" id="2.40.170.20">
    <property type="entry name" value="TonB-dependent receptor, beta-barrel domain"/>
    <property type="match status" value="1"/>
</dbReference>
<evidence type="ECO:0000256" key="2">
    <source>
        <dbReference type="ARBA" id="ARBA00022448"/>
    </source>
</evidence>
<dbReference type="PROSITE" id="PS51257">
    <property type="entry name" value="PROKAR_LIPOPROTEIN"/>
    <property type="match status" value="1"/>
</dbReference>
<accession>A0A0U1L1N1</accession>
<feature type="signal peptide" evidence="12">
    <location>
        <begin position="1"/>
        <end position="21"/>
    </location>
</feature>
<dbReference type="CDD" id="cd01347">
    <property type="entry name" value="ligand_gated_channel"/>
    <property type="match status" value="1"/>
</dbReference>
<evidence type="ECO:0000256" key="9">
    <source>
        <dbReference type="ARBA" id="ARBA00023237"/>
    </source>
</evidence>
<dbReference type="GO" id="GO:0015344">
    <property type="term" value="F:siderophore uptake transmembrane transporter activity"/>
    <property type="evidence" value="ECO:0007669"/>
    <property type="project" value="TreeGrafter"/>
</dbReference>
<feature type="domain" description="TonB-dependent receptor plug" evidence="14">
    <location>
        <begin position="49"/>
        <end position="151"/>
    </location>
</feature>
<evidence type="ECO:0000313" key="15">
    <source>
        <dbReference type="EMBL" id="CQR73572.1"/>
    </source>
</evidence>
<keyword evidence="7 11" id="KW-0798">TonB box</keyword>
<dbReference type="GO" id="GO:0009279">
    <property type="term" value="C:cell outer membrane"/>
    <property type="evidence" value="ECO:0007669"/>
    <property type="project" value="UniProtKB-SubCell"/>
</dbReference>
<dbReference type="RefSeq" id="WP_021170849.1">
    <property type="nucleotide sequence ID" value="NZ_CTRP01000014.1"/>
</dbReference>
<gene>
    <name evidence="15" type="ORF">SpAn4DRAFT_0034</name>
</gene>
<keyword evidence="4 10" id="KW-0812">Transmembrane</keyword>
<organism evidence="15 16">
    <name type="scientific">Sporomusa ovata</name>
    <dbReference type="NCBI Taxonomy" id="2378"/>
    <lineage>
        <taxon>Bacteria</taxon>
        <taxon>Bacillati</taxon>
        <taxon>Bacillota</taxon>
        <taxon>Negativicutes</taxon>
        <taxon>Selenomonadales</taxon>
        <taxon>Sporomusaceae</taxon>
        <taxon>Sporomusa</taxon>
    </lineage>
</organism>
<name>A0A0U1L1N1_9FIRM</name>
<evidence type="ECO:0000256" key="6">
    <source>
        <dbReference type="ARBA" id="ARBA00023065"/>
    </source>
</evidence>
<dbReference type="PANTHER" id="PTHR30069">
    <property type="entry name" value="TONB-DEPENDENT OUTER MEMBRANE RECEPTOR"/>
    <property type="match status" value="1"/>
</dbReference>
<keyword evidence="6" id="KW-0406">Ion transport</keyword>
<dbReference type="PROSITE" id="PS52016">
    <property type="entry name" value="TONB_DEPENDENT_REC_3"/>
    <property type="match status" value="1"/>
</dbReference>
<comment type="subcellular location">
    <subcellularLocation>
        <location evidence="1 10">Cell outer membrane</location>
        <topology evidence="1 10">Multi-pass membrane protein</topology>
    </subcellularLocation>
</comment>
<dbReference type="InterPro" id="IPR039426">
    <property type="entry name" value="TonB-dep_rcpt-like"/>
</dbReference>
<comment type="similarity">
    <text evidence="10 11">Belongs to the TonB-dependent receptor family.</text>
</comment>
<dbReference type="Pfam" id="PF07715">
    <property type="entry name" value="Plug"/>
    <property type="match status" value="1"/>
</dbReference>
<evidence type="ECO:0000256" key="8">
    <source>
        <dbReference type="ARBA" id="ARBA00023136"/>
    </source>
</evidence>
<evidence type="ECO:0000256" key="3">
    <source>
        <dbReference type="ARBA" id="ARBA00022452"/>
    </source>
</evidence>
<dbReference type="InterPro" id="IPR012910">
    <property type="entry name" value="Plug_dom"/>
</dbReference>
<keyword evidence="15" id="KW-0675">Receptor</keyword>
<keyword evidence="3 10" id="KW-1134">Transmembrane beta strand</keyword>
<evidence type="ECO:0000259" key="13">
    <source>
        <dbReference type="Pfam" id="PF00593"/>
    </source>
</evidence>
<evidence type="ECO:0000256" key="5">
    <source>
        <dbReference type="ARBA" id="ARBA00022729"/>
    </source>
</evidence>
<dbReference type="InterPro" id="IPR000531">
    <property type="entry name" value="Beta-barrel_TonB"/>
</dbReference>
<feature type="chain" id="PRO_5038792476" evidence="12">
    <location>
        <begin position="22"/>
        <end position="649"/>
    </location>
</feature>
<evidence type="ECO:0000256" key="7">
    <source>
        <dbReference type="ARBA" id="ARBA00023077"/>
    </source>
</evidence>
<dbReference type="SUPFAM" id="SSF56935">
    <property type="entry name" value="Porins"/>
    <property type="match status" value="1"/>
</dbReference>
<dbReference type="InterPro" id="IPR036942">
    <property type="entry name" value="Beta-barrel_TonB_sf"/>
</dbReference>
<proteinExistence type="inferred from homology"/>
<dbReference type="AlphaFoldDB" id="A0A0U1L1N1"/>
<dbReference type="PANTHER" id="PTHR30069:SF53">
    <property type="entry name" value="COLICIN I RECEPTOR-RELATED"/>
    <property type="match status" value="1"/>
</dbReference>
<keyword evidence="2 10" id="KW-0813">Transport</keyword>
<protein>
    <submittedName>
        <fullName evidence="15">TonB-dependent receptor Outer membrane receptor for ferrienterochelin and colicins</fullName>
    </submittedName>
</protein>
<evidence type="ECO:0000313" key="16">
    <source>
        <dbReference type="Proteomes" id="UP000049855"/>
    </source>
</evidence>
<dbReference type="EMBL" id="CTRP01000014">
    <property type="protein sequence ID" value="CQR73572.1"/>
    <property type="molecule type" value="Genomic_DNA"/>
</dbReference>
<dbReference type="InterPro" id="IPR037066">
    <property type="entry name" value="Plug_dom_sf"/>
</dbReference>
<evidence type="ECO:0000256" key="11">
    <source>
        <dbReference type="RuleBase" id="RU003357"/>
    </source>
</evidence>
<evidence type="ECO:0000256" key="1">
    <source>
        <dbReference type="ARBA" id="ARBA00004571"/>
    </source>
</evidence>
<evidence type="ECO:0000256" key="4">
    <source>
        <dbReference type="ARBA" id="ARBA00022692"/>
    </source>
</evidence>
<dbReference type="Proteomes" id="UP000049855">
    <property type="component" value="Unassembled WGS sequence"/>
</dbReference>
<dbReference type="Pfam" id="PF00593">
    <property type="entry name" value="TonB_dep_Rec_b-barrel"/>
    <property type="match status" value="1"/>
</dbReference>
<reference evidence="16" key="1">
    <citation type="submission" date="2015-03" db="EMBL/GenBank/DDBJ databases">
        <authorList>
            <person name="Nijsse Bart"/>
        </authorList>
    </citation>
    <scope>NUCLEOTIDE SEQUENCE [LARGE SCALE GENOMIC DNA]</scope>
</reference>
<keyword evidence="9 10" id="KW-0998">Cell outer membrane</keyword>
<keyword evidence="8 10" id="KW-0472">Membrane</keyword>
<keyword evidence="16" id="KW-1185">Reference proteome</keyword>
<keyword evidence="5 12" id="KW-0732">Signal</keyword>
<dbReference type="Gene3D" id="2.170.130.10">
    <property type="entry name" value="TonB-dependent receptor, plug domain"/>
    <property type="match status" value="1"/>
</dbReference>
<sequence length="649" mass="72510">MHKKISLALSVLICSCANGFAESSEAIDPYSFAMPEIVVTATRTSMNTQSVPAAVEVITAEEIKAKGAYVLKDIIGSATGVAITRANGRASLSVRGFDARYSMILVDGKRIPAEPDPLYELDRISLENVERIEIVRGPVSSLYGADALGGVINIITKTSKENSFTFNLDQGFLSRSGDKTGRYAFTYDSGRQGKTSIVLSGSLVDNDASLKDDGTTYQPFGNRKTFSSRFEYYPTDKETVTLTTSYMKENTHEYAIAQTLAGTIRTNIHDDNKRSEYALSYKKLLINGEFFVSAYHSIWDKYNDTVNRANGQYTNAAYGYRTISGLEARISKTAGDNHLLTLGGEFRPELFRGTGTQSGKGTFTKTYHGKTYTGSEVKTDYSALYFQDEWKIVPKLLMVTSARYDDSNRFDNNVSPKIGLTYTPEPGWRLKFNAGQGFRVPSPNQLYRNLNVTRNGKLVSSVGNPNLKPEDSTSYDVSVERDFGKASSKLTYFSSKIKDMIDEVWVDTAKIEFQNINRASIQGIEAEVSSPLSDRLSWSANYTYLDATNDLTGARLYNRARHKISSRFSYHPEDSWTANLWVDSYLDYWFQPAATVSTNKSYTLWNINAEKQLTKNQSLLLGIENLFNHKDDDLSLPGSFIHVNYKLKL</sequence>
<dbReference type="GO" id="GO:0044718">
    <property type="term" value="P:siderophore transmembrane transport"/>
    <property type="evidence" value="ECO:0007669"/>
    <property type="project" value="TreeGrafter"/>
</dbReference>
<evidence type="ECO:0000256" key="12">
    <source>
        <dbReference type="SAM" id="SignalP"/>
    </source>
</evidence>
<evidence type="ECO:0000259" key="14">
    <source>
        <dbReference type="Pfam" id="PF07715"/>
    </source>
</evidence>